<dbReference type="Proteomes" id="UP001597176">
    <property type="component" value="Unassembled WGS sequence"/>
</dbReference>
<keyword evidence="1" id="KW-0732">Signal</keyword>
<feature type="chain" id="PRO_5046008034" evidence="1">
    <location>
        <begin position="27"/>
        <end position="173"/>
    </location>
</feature>
<evidence type="ECO:0000256" key="1">
    <source>
        <dbReference type="SAM" id="SignalP"/>
    </source>
</evidence>
<protein>
    <submittedName>
        <fullName evidence="2">Uncharacterized protein</fullName>
    </submittedName>
</protein>
<dbReference type="EMBL" id="JBHTND010000008">
    <property type="protein sequence ID" value="MFD1301583.1"/>
    <property type="molecule type" value="Genomic_DNA"/>
</dbReference>
<sequence>MLSKRFAQVAIGAAALLMLAGGPALAKKVKVVPGDPPITVDIPATWEVSDSKRGIEAKTADEEVYIWFESYKSTQYDKLIIEHEKYFEEQGVTITAKPKQEEKEHPNFVIKKSDFPAPYEGKPTVLRYPSVVPRSEEKRNRLVTYWTSPDGDKEYADELTKIMKSLGASIDEQ</sequence>
<comment type="caution">
    <text evidence="2">The sequence shown here is derived from an EMBL/GenBank/DDBJ whole genome shotgun (WGS) entry which is preliminary data.</text>
</comment>
<reference evidence="3" key="1">
    <citation type="journal article" date="2019" name="Int. J. Syst. Evol. Microbiol.">
        <title>The Global Catalogue of Microorganisms (GCM) 10K type strain sequencing project: providing services to taxonomists for standard genome sequencing and annotation.</title>
        <authorList>
            <consortium name="The Broad Institute Genomics Platform"/>
            <consortium name="The Broad Institute Genome Sequencing Center for Infectious Disease"/>
            <person name="Wu L."/>
            <person name="Ma J."/>
        </authorList>
    </citation>
    <scope>NUCLEOTIDE SEQUENCE [LARGE SCALE GENOMIC DNA]</scope>
    <source>
        <strain evidence="3">CCUG 56108</strain>
    </source>
</reference>
<organism evidence="2 3">
    <name type="scientific">Methylobacterium marchantiae</name>
    <dbReference type="NCBI Taxonomy" id="600331"/>
    <lineage>
        <taxon>Bacteria</taxon>
        <taxon>Pseudomonadati</taxon>
        <taxon>Pseudomonadota</taxon>
        <taxon>Alphaproteobacteria</taxon>
        <taxon>Hyphomicrobiales</taxon>
        <taxon>Methylobacteriaceae</taxon>
        <taxon>Methylobacterium</taxon>
    </lineage>
</organism>
<feature type="signal peptide" evidence="1">
    <location>
        <begin position="1"/>
        <end position="26"/>
    </location>
</feature>
<accession>A0ABW3WW41</accession>
<proteinExistence type="predicted"/>
<dbReference type="RefSeq" id="WP_238205494.1">
    <property type="nucleotide sequence ID" value="NZ_JBHTND010000008.1"/>
</dbReference>
<name>A0ABW3WW41_9HYPH</name>
<gene>
    <name evidence="2" type="ORF">ACFQ4G_08300</name>
</gene>
<evidence type="ECO:0000313" key="3">
    <source>
        <dbReference type="Proteomes" id="UP001597176"/>
    </source>
</evidence>
<keyword evidence="3" id="KW-1185">Reference proteome</keyword>
<evidence type="ECO:0000313" key="2">
    <source>
        <dbReference type="EMBL" id="MFD1301583.1"/>
    </source>
</evidence>